<evidence type="ECO:0000313" key="7">
    <source>
        <dbReference type="Proteomes" id="UP000756346"/>
    </source>
</evidence>
<dbReference type="GO" id="GO:0000978">
    <property type="term" value="F:RNA polymerase II cis-regulatory region sequence-specific DNA binding"/>
    <property type="evidence" value="ECO:0007669"/>
    <property type="project" value="TreeGrafter"/>
</dbReference>
<dbReference type="GO" id="GO:0005634">
    <property type="term" value="C:nucleus"/>
    <property type="evidence" value="ECO:0007669"/>
    <property type="project" value="TreeGrafter"/>
</dbReference>
<dbReference type="PANTHER" id="PTHR47424:SF3">
    <property type="entry name" value="REGULATORY PROTEIN GAL4"/>
    <property type="match status" value="1"/>
</dbReference>
<sequence length="398" mass="43751">MTLGRPPMVAWPTTIPMPVGVDDEQLKMNTGSYRDGMVGVAGNEGNMSKIEFFVQTLKLTDVMMSVLKNLYRPPEEVITGATAAFNMQTVSLIKILELDADMARWRKAVPPHLAFTSSSSLEPTLSHSSEPIFLRQATSLHCRYLHLRILLFRPMLVHLSSPPSFSPGHKIEAATADTDFQQDTQAGCVRACVAAAIELVTKLENPAQAWAGPPWWYSIFYLYTAGTVLLSALISPSLRSLLLHRGALLRPLMQDQSHGAEVMSGLETSLAECIASLGRYASRNIPFARRCHCILQAVDARRWEQQQASPIKDRSPGASTTTQWRDCGHRDKGEDLEANTRMPPKSGDGGAYHLPNFEQTLMAGDSDLSDLWWPGVSQLWSGDVLSGDQGPDVMGGPY</sequence>
<comment type="caution">
    <text evidence="6">The sequence shown here is derived from an EMBL/GenBank/DDBJ whole genome shotgun (WGS) entry which is preliminary data.</text>
</comment>
<reference evidence="6" key="1">
    <citation type="journal article" date="2021" name="Nat. Commun.">
        <title>Genetic determinants of endophytism in the Arabidopsis root mycobiome.</title>
        <authorList>
            <person name="Mesny F."/>
            <person name="Miyauchi S."/>
            <person name="Thiergart T."/>
            <person name="Pickel B."/>
            <person name="Atanasova L."/>
            <person name="Karlsson M."/>
            <person name="Huettel B."/>
            <person name="Barry K.W."/>
            <person name="Haridas S."/>
            <person name="Chen C."/>
            <person name="Bauer D."/>
            <person name="Andreopoulos W."/>
            <person name="Pangilinan J."/>
            <person name="LaButti K."/>
            <person name="Riley R."/>
            <person name="Lipzen A."/>
            <person name="Clum A."/>
            <person name="Drula E."/>
            <person name="Henrissat B."/>
            <person name="Kohler A."/>
            <person name="Grigoriev I.V."/>
            <person name="Martin F.M."/>
            <person name="Hacquard S."/>
        </authorList>
    </citation>
    <scope>NUCLEOTIDE SEQUENCE</scope>
    <source>
        <strain evidence="6">MPI-CAGE-CH-0230</strain>
    </source>
</reference>
<evidence type="ECO:0000256" key="5">
    <source>
        <dbReference type="SAM" id="MobiDB-lite"/>
    </source>
</evidence>
<evidence type="ECO:0000256" key="2">
    <source>
        <dbReference type="ARBA" id="ARBA00023125"/>
    </source>
</evidence>
<dbReference type="CDD" id="cd12148">
    <property type="entry name" value="fungal_TF_MHR"/>
    <property type="match status" value="1"/>
</dbReference>
<protein>
    <recommendedName>
        <fullName evidence="8">Transcription factor domain-containing protein</fullName>
    </recommendedName>
</protein>
<dbReference type="RefSeq" id="XP_046007928.1">
    <property type="nucleotide sequence ID" value="XM_046154966.1"/>
</dbReference>
<dbReference type="Proteomes" id="UP000756346">
    <property type="component" value="Unassembled WGS sequence"/>
</dbReference>
<gene>
    <name evidence="6" type="ORF">B0I36DRAFT_331330</name>
</gene>
<name>A0A9P8XXG3_9PEZI</name>
<feature type="region of interest" description="Disordered" evidence="5">
    <location>
        <begin position="307"/>
        <end position="348"/>
    </location>
</feature>
<proteinExistence type="predicted"/>
<keyword evidence="3" id="KW-0804">Transcription</keyword>
<evidence type="ECO:0000313" key="6">
    <source>
        <dbReference type="EMBL" id="KAH7024380.1"/>
    </source>
</evidence>
<dbReference type="GeneID" id="70184512"/>
<dbReference type="InterPro" id="IPR051127">
    <property type="entry name" value="Fungal_SecMet_Regulators"/>
</dbReference>
<keyword evidence="1" id="KW-0805">Transcription regulation</keyword>
<evidence type="ECO:0000256" key="1">
    <source>
        <dbReference type="ARBA" id="ARBA00023015"/>
    </source>
</evidence>
<dbReference type="GO" id="GO:0000435">
    <property type="term" value="P:positive regulation of transcription from RNA polymerase II promoter by galactose"/>
    <property type="evidence" value="ECO:0007669"/>
    <property type="project" value="TreeGrafter"/>
</dbReference>
<dbReference type="EMBL" id="JAGTJQ010000009">
    <property type="protein sequence ID" value="KAH7024380.1"/>
    <property type="molecule type" value="Genomic_DNA"/>
</dbReference>
<accession>A0A9P8XXG3</accession>
<keyword evidence="2" id="KW-0238">DNA-binding</keyword>
<organism evidence="6 7">
    <name type="scientific">Microdochium trichocladiopsis</name>
    <dbReference type="NCBI Taxonomy" id="1682393"/>
    <lineage>
        <taxon>Eukaryota</taxon>
        <taxon>Fungi</taxon>
        <taxon>Dikarya</taxon>
        <taxon>Ascomycota</taxon>
        <taxon>Pezizomycotina</taxon>
        <taxon>Sordariomycetes</taxon>
        <taxon>Xylariomycetidae</taxon>
        <taxon>Xylariales</taxon>
        <taxon>Microdochiaceae</taxon>
        <taxon>Microdochium</taxon>
    </lineage>
</organism>
<evidence type="ECO:0000256" key="3">
    <source>
        <dbReference type="ARBA" id="ARBA00023163"/>
    </source>
</evidence>
<evidence type="ECO:0008006" key="8">
    <source>
        <dbReference type="Google" id="ProtNLM"/>
    </source>
</evidence>
<keyword evidence="7" id="KW-1185">Reference proteome</keyword>
<dbReference type="PANTHER" id="PTHR47424">
    <property type="entry name" value="REGULATORY PROTEIN GAL4"/>
    <property type="match status" value="1"/>
</dbReference>
<evidence type="ECO:0000256" key="4">
    <source>
        <dbReference type="ARBA" id="ARBA00023242"/>
    </source>
</evidence>
<keyword evidence="4" id="KW-0539">Nucleus</keyword>
<dbReference type="OrthoDB" id="424974at2759"/>
<dbReference type="AlphaFoldDB" id="A0A9P8XXG3"/>
<feature type="compositionally biased region" description="Basic and acidic residues" evidence="5">
    <location>
        <begin position="326"/>
        <end position="335"/>
    </location>
</feature>
<dbReference type="GO" id="GO:0000981">
    <property type="term" value="F:DNA-binding transcription factor activity, RNA polymerase II-specific"/>
    <property type="evidence" value="ECO:0007669"/>
    <property type="project" value="TreeGrafter"/>
</dbReference>